<accession>A0ABM8T7E0</accession>
<keyword evidence="2" id="KW-1185">Reference proteome</keyword>
<gene>
    <name evidence="1" type="ORF">R69658_07775</name>
</gene>
<comment type="caution">
    <text evidence="1">The sequence shown here is derived from an EMBL/GenBank/DDBJ whole genome shotgun (WGS) entry which is preliminary data.</text>
</comment>
<evidence type="ECO:0000313" key="1">
    <source>
        <dbReference type="EMBL" id="CAE6864440.1"/>
    </source>
</evidence>
<sequence length="136" mass="15534">MARQLQLNFTPLLVRGDALRLQTVPFKDAQQFRDLRDQYRTHYAVTRRSDQIVALPLALGAAPIGEEKVVSVVEHAALIHPLLEQRLVTLLSSNRRLVARYNPITTVGRTLPTGFIEADRHLHRKRSNKHAPCEKR</sequence>
<organism evidence="1 2">
    <name type="scientific">Paraburkholderia aspalathi</name>
    <dbReference type="NCBI Taxonomy" id="1324617"/>
    <lineage>
        <taxon>Bacteria</taxon>
        <taxon>Pseudomonadati</taxon>
        <taxon>Pseudomonadota</taxon>
        <taxon>Betaproteobacteria</taxon>
        <taxon>Burkholderiales</taxon>
        <taxon>Burkholderiaceae</taxon>
        <taxon>Paraburkholderia</taxon>
    </lineage>
</organism>
<dbReference type="EMBL" id="CAJNAU010000186">
    <property type="protein sequence ID" value="CAE6864440.1"/>
    <property type="molecule type" value="Genomic_DNA"/>
</dbReference>
<reference evidence="1 2" key="1">
    <citation type="submission" date="2021-02" db="EMBL/GenBank/DDBJ databases">
        <authorList>
            <person name="Vanwijnsberghe S."/>
        </authorList>
    </citation>
    <scope>NUCLEOTIDE SEQUENCE [LARGE SCALE GENOMIC DNA]</scope>
    <source>
        <strain evidence="1 2">R-69658</strain>
    </source>
</reference>
<dbReference type="RefSeq" id="WP_200622747.1">
    <property type="nucleotide sequence ID" value="NZ_CAJNAU010000186.1"/>
</dbReference>
<proteinExistence type="predicted"/>
<protein>
    <submittedName>
        <fullName evidence="1">Uncharacterized protein</fullName>
    </submittedName>
</protein>
<dbReference type="Proteomes" id="UP000674425">
    <property type="component" value="Unassembled WGS sequence"/>
</dbReference>
<evidence type="ECO:0000313" key="2">
    <source>
        <dbReference type="Proteomes" id="UP000674425"/>
    </source>
</evidence>
<name>A0ABM8T7E0_9BURK</name>